<accession>A0ABW8JK50</accession>
<feature type="chain" id="PRO_5045734642" evidence="1">
    <location>
        <begin position="26"/>
        <end position="211"/>
    </location>
</feature>
<reference evidence="3 4" key="1">
    <citation type="submission" date="2020-10" db="EMBL/GenBank/DDBJ databases">
        <title>Phylogeny of dyella-like bacteria.</title>
        <authorList>
            <person name="Fu J."/>
        </authorList>
    </citation>
    <scope>NUCLEOTIDE SEQUENCE [LARGE SCALE GENOMIC DNA]</scope>
    <source>
        <strain evidence="3 4">JP1</strain>
    </source>
</reference>
<dbReference type="Gene3D" id="2.40.128.110">
    <property type="entry name" value="Lipid/polyisoprenoid-binding, YceI-like"/>
    <property type="match status" value="1"/>
</dbReference>
<dbReference type="PANTHER" id="PTHR34406">
    <property type="entry name" value="PROTEIN YCEI"/>
    <property type="match status" value="1"/>
</dbReference>
<dbReference type="InterPro" id="IPR036761">
    <property type="entry name" value="TTHA0802/YceI-like_sf"/>
</dbReference>
<dbReference type="Pfam" id="PF04264">
    <property type="entry name" value="YceI"/>
    <property type="match status" value="1"/>
</dbReference>
<proteinExistence type="predicted"/>
<dbReference type="SUPFAM" id="SSF101874">
    <property type="entry name" value="YceI-like"/>
    <property type="match status" value="1"/>
</dbReference>
<name>A0ABW8JK50_9GAMM</name>
<protein>
    <submittedName>
        <fullName evidence="3">Polyisoprenoid-binding protein</fullName>
    </submittedName>
</protein>
<keyword evidence="4" id="KW-1185">Reference proteome</keyword>
<dbReference type="Proteomes" id="UP001620461">
    <property type="component" value="Unassembled WGS sequence"/>
</dbReference>
<dbReference type="InterPro" id="IPR007372">
    <property type="entry name" value="Lipid/polyisoprenoid-bd_YceI"/>
</dbReference>
<gene>
    <name evidence="3" type="ORF">ISP15_14085</name>
</gene>
<dbReference type="EMBL" id="JADIKJ010000015">
    <property type="protein sequence ID" value="MFK2901468.1"/>
    <property type="molecule type" value="Genomic_DNA"/>
</dbReference>
<feature type="domain" description="Lipid/polyisoprenoid-binding YceI-like" evidence="2">
    <location>
        <begin position="29"/>
        <end position="193"/>
    </location>
</feature>
<evidence type="ECO:0000313" key="4">
    <source>
        <dbReference type="Proteomes" id="UP001620461"/>
    </source>
</evidence>
<evidence type="ECO:0000256" key="1">
    <source>
        <dbReference type="SAM" id="SignalP"/>
    </source>
</evidence>
<sequence length="211" mass="22827">MVRRLPYLLSLACLGCMAPGPCVHAASATYRYDPVHSQIVFSIDHDGFSRPLGRLHIAHGWLRFDPDDWSGAATELDLDMTGVDLGDAAWNAAACQPSLLDCKAYPIAHFASTSVERKDATHGVLHGVLSLHGIHRPIDIAFRVNRIGTTIYGMHTVAGFSATASLDRTAFGINGFPHAIGHDVALWLELEGIRDSQTSTADNPTHGKEHP</sequence>
<evidence type="ECO:0000313" key="3">
    <source>
        <dbReference type="EMBL" id="MFK2901468.1"/>
    </source>
</evidence>
<feature type="signal peptide" evidence="1">
    <location>
        <begin position="1"/>
        <end position="25"/>
    </location>
</feature>
<evidence type="ECO:0000259" key="2">
    <source>
        <dbReference type="SMART" id="SM00867"/>
    </source>
</evidence>
<dbReference type="SMART" id="SM00867">
    <property type="entry name" value="YceI"/>
    <property type="match status" value="1"/>
</dbReference>
<comment type="caution">
    <text evidence="3">The sequence shown here is derived from an EMBL/GenBank/DDBJ whole genome shotgun (WGS) entry which is preliminary data.</text>
</comment>
<organism evidence="3 4">
    <name type="scientific">Dyella jejuensis</name>
    <dbReference type="NCBI Taxonomy" id="1432009"/>
    <lineage>
        <taxon>Bacteria</taxon>
        <taxon>Pseudomonadati</taxon>
        <taxon>Pseudomonadota</taxon>
        <taxon>Gammaproteobacteria</taxon>
        <taxon>Lysobacterales</taxon>
        <taxon>Rhodanobacteraceae</taxon>
        <taxon>Dyella</taxon>
    </lineage>
</organism>
<keyword evidence="1" id="KW-0732">Signal</keyword>
<dbReference type="PANTHER" id="PTHR34406:SF1">
    <property type="entry name" value="PROTEIN YCEI"/>
    <property type="match status" value="1"/>
</dbReference>